<organism evidence="2 3">
    <name type="scientific">Punica granatum</name>
    <name type="common">Pomegranate</name>
    <dbReference type="NCBI Taxonomy" id="22663"/>
    <lineage>
        <taxon>Eukaryota</taxon>
        <taxon>Viridiplantae</taxon>
        <taxon>Streptophyta</taxon>
        <taxon>Embryophyta</taxon>
        <taxon>Tracheophyta</taxon>
        <taxon>Spermatophyta</taxon>
        <taxon>Magnoliopsida</taxon>
        <taxon>eudicotyledons</taxon>
        <taxon>Gunneridae</taxon>
        <taxon>Pentapetalae</taxon>
        <taxon>rosids</taxon>
        <taxon>malvids</taxon>
        <taxon>Myrtales</taxon>
        <taxon>Lythraceae</taxon>
        <taxon>Punica</taxon>
    </lineage>
</organism>
<evidence type="ECO:0000313" key="3">
    <source>
        <dbReference type="Proteomes" id="UP000233551"/>
    </source>
</evidence>
<accession>A0A2I0ILH8</accession>
<evidence type="ECO:0000256" key="1">
    <source>
        <dbReference type="SAM" id="MobiDB-lite"/>
    </source>
</evidence>
<feature type="region of interest" description="Disordered" evidence="1">
    <location>
        <begin position="101"/>
        <end position="120"/>
    </location>
</feature>
<dbReference type="AlphaFoldDB" id="A0A2I0ILH8"/>
<evidence type="ECO:0000313" key="2">
    <source>
        <dbReference type="EMBL" id="PKI44852.1"/>
    </source>
</evidence>
<keyword evidence="3" id="KW-1185">Reference proteome</keyword>
<reference evidence="2 3" key="1">
    <citation type="submission" date="2017-11" db="EMBL/GenBank/DDBJ databases">
        <title>De-novo sequencing of pomegranate (Punica granatum L.) genome.</title>
        <authorList>
            <person name="Akparov Z."/>
            <person name="Amiraslanov A."/>
            <person name="Hajiyeva S."/>
            <person name="Abbasov M."/>
            <person name="Kaur K."/>
            <person name="Hamwieh A."/>
            <person name="Solovyev V."/>
            <person name="Salamov A."/>
            <person name="Braich B."/>
            <person name="Kosarev P."/>
            <person name="Mahmoud A."/>
            <person name="Hajiyev E."/>
            <person name="Babayeva S."/>
            <person name="Izzatullayeva V."/>
            <person name="Mammadov A."/>
            <person name="Mammadov A."/>
            <person name="Sharifova S."/>
            <person name="Ojaghi J."/>
            <person name="Eynullazada K."/>
            <person name="Bayramov B."/>
            <person name="Abdulazimova A."/>
            <person name="Shahmuradov I."/>
        </authorList>
    </citation>
    <scope>NUCLEOTIDE SEQUENCE [LARGE SCALE GENOMIC DNA]</scope>
    <source>
        <strain evidence="3">cv. AG2017</strain>
        <tissue evidence="2">Leaf</tissue>
    </source>
</reference>
<dbReference type="EMBL" id="PGOL01002823">
    <property type="protein sequence ID" value="PKI44852.1"/>
    <property type="molecule type" value="Genomic_DNA"/>
</dbReference>
<protein>
    <submittedName>
        <fullName evidence="2">Uncharacterized protein</fullName>
    </submittedName>
</protein>
<sequence length="120" mass="13388">MDVLVPNVFQVLLFTHARPPGRLPIRYHPSPLALVHDGGCCPRFLVIGVIGARVVVVLSRFVGAGGARDDRFGRMGCQEIRLRATPWHEVGFERGKRDFGHRYGQDTGGENGHHGYRNLF</sequence>
<dbReference type="Proteomes" id="UP000233551">
    <property type="component" value="Unassembled WGS sequence"/>
</dbReference>
<gene>
    <name evidence="2" type="ORF">CRG98_034800</name>
</gene>
<proteinExistence type="predicted"/>
<name>A0A2I0ILH8_PUNGR</name>
<comment type="caution">
    <text evidence="2">The sequence shown here is derived from an EMBL/GenBank/DDBJ whole genome shotgun (WGS) entry which is preliminary data.</text>
</comment>